<gene>
    <name evidence="1" type="ORF">BECKTUN1418D_GA0071000_12463</name>
</gene>
<sequence>MHDVTTARLKRSTIYFEPDLHKVLRIKSAETSRSISNLVNDAIREALSEDAEDLAAFGERAAEPLISYEEMLVKLREDGRI</sequence>
<dbReference type="GO" id="GO:0006355">
    <property type="term" value="P:regulation of DNA-templated transcription"/>
    <property type="evidence" value="ECO:0007669"/>
    <property type="project" value="InterPro"/>
</dbReference>
<dbReference type="AlphaFoldDB" id="A0A451ADT8"/>
<accession>A0A451ADT8</accession>
<evidence type="ECO:0000313" key="1">
    <source>
        <dbReference type="EMBL" id="VFK64144.1"/>
    </source>
</evidence>
<proteinExistence type="predicted"/>
<reference evidence="1" key="1">
    <citation type="submission" date="2019-02" db="EMBL/GenBank/DDBJ databases">
        <authorList>
            <person name="Gruber-Vodicka R. H."/>
            <person name="Seah K. B. B."/>
        </authorList>
    </citation>
    <scope>NUCLEOTIDE SEQUENCE</scope>
    <source>
        <strain evidence="1">BECK_BY1</strain>
    </source>
</reference>
<organism evidence="1">
    <name type="scientific">Candidatus Kentrum sp. TUN</name>
    <dbReference type="NCBI Taxonomy" id="2126343"/>
    <lineage>
        <taxon>Bacteria</taxon>
        <taxon>Pseudomonadati</taxon>
        <taxon>Pseudomonadota</taxon>
        <taxon>Gammaproteobacteria</taxon>
        <taxon>Candidatus Kentrum</taxon>
    </lineage>
</organism>
<evidence type="ECO:0008006" key="2">
    <source>
        <dbReference type="Google" id="ProtNLM"/>
    </source>
</evidence>
<dbReference type="InterPro" id="IPR010985">
    <property type="entry name" value="Ribbon_hlx_hlx"/>
</dbReference>
<dbReference type="EMBL" id="CAADFX010000246">
    <property type="protein sequence ID" value="VFK64144.1"/>
    <property type="molecule type" value="Genomic_DNA"/>
</dbReference>
<name>A0A451ADT8_9GAMM</name>
<dbReference type="SUPFAM" id="SSF47598">
    <property type="entry name" value="Ribbon-helix-helix"/>
    <property type="match status" value="1"/>
</dbReference>
<protein>
    <recommendedName>
        <fullName evidence="2">CopG family transcriptional regulator</fullName>
    </recommendedName>
</protein>